<dbReference type="AlphaFoldDB" id="E3MT92"/>
<gene>
    <name evidence="2" type="ORF">CRE_19771</name>
</gene>
<organism evidence="3">
    <name type="scientific">Caenorhabditis remanei</name>
    <name type="common">Caenorhabditis vulgaris</name>
    <dbReference type="NCBI Taxonomy" id="31234"/>
    <lineage>
        <taxon>Eukaryota</taxon>
        <taxon>Metazoa</taxon>
        <taxon>Ecdysozoa</taxon>
        <taxon>Nematoda</taxon>
        <taxon>Chromadorea</taxon>
        <taxon>Rhabditida</taxon>
        <taxon>Rhabditina</taxon>
        <taxon>Rhabditomorpha</taxon>
        <taxon>Rhabditoidea</taxon>
        <taxon>Rhabditidae</taxon>
        <taxon>Peloderinae</taxon>
        <taxon>Caenorhabditis</taxon>
    </lineage>
</organism>
<dbReference type="InterPro" id="IPR041426">
    <property type="entry name" value="Mos1_HTH"/>
</dbReference>
<feature type="domain" description="F-box" evidence="1">
    <location>
        <begin position="124"/>
        <end position="171"/>
    </location>
</feature>
<accession>E3MT92</accession>
<dbReference type="SMART" id="SM00256">
    <property type="entry name" value="FBOX"/>
    <property type="match status" value="1"/>
</dbReference>
<proteinExistence type="predicted"/>
<dbReference type="Proteomes" id="UP000008281">
    <property type="component" value="Unassembled WGS sequence"/>
</dbReference>
<dbReference type="InterPro" id="IPR001810">
    <property type="entry name" value="F-box_dom"/>
</dbReference>
<dbReference type="InParanoid" id="E3MT92"/>
<evidence type="ECO:0000313" key="2">
    <source>
        <dbReference type="EMBL" id="EFP08805.1"/>
    </source>
</evidence>
<dbReference type="Pfam" id="PF17906">
    <property type="entry name" value="HTH_48"/>
    <property type="match status" value="2"/>
</dbReference>
<dbReference type="InterPro" id="IPR040161">
    <property type="entry name" value="FB224"/>
</dbReference>
<dbReference type="FunCoup" id="E3MT92">
    <property type="interactions" value="2010"/>
</dbReference>
<reference evidence="2" key="1">
    <citation type="submission" date="2007-07" db="EMBL/GenBank/DDBJ databases">
        <title>PCAP assembly of the Caenorhabditis remanei genome.</title>
        <authorList>
            <consortium name="The Caenorhabditis remanei Sequencing Consortium"/>
            <person name="Wilson R.K."/>
        </authorList>
    </citation>
    <scope>NUCLEOTIDE SEQUENCE [LARGE SCALE GENOMIC DNA]</scope>
    <source>
        <strain evidence="2">PB4641</strain>
    </source>
</reference>
<dbReference type="GO" id="GO:0045087">
    <property type="term" value="P:innate immune response"/>
    <property type="evidence" value="ECO:0007669"/>
    <property type="project" value="TreeGrafter"/>
</dbReference>
<evidence type="ECO:0000313" key="3">
    <source>
        <dbReference type="Proteomes" id="UP000008281"/>
    </source>
</evidence>
<sequence>MTDIDPNSPTNLRALMLYDISQRKTMQESIESHRVLCEHLGKQGISYDEYELCFNRCLNENYHSTIAKRDLTIPDIYVCILSDVINGKLAEKSIDDLCNAFKYHKIDKEDHLYWFKRFENGHLFSPVLLFPNDVLFEIAERCDLKTYLKLRKVSSGLRNIVDRLKPPYKNIEIRIYPYLITLRLNDVSLEYSHQQGPEVAFEELKFALMNPKLQLETLRVAWYSSSPFCNKVVGKYTTMFDDLLNSLNHKIHVEHCSINAERDERMMSVSRSITVTMRKQQY</sequence>
<dbReference type="PROSITE" id="PS50181">
    <property type="entry name" value="FBOX"/>
    <property type="match status" value="1"/>
</dbReference>
<dbReference type="EMBL" id="DS268476">
    <property type="protein sequence ID" value="EFP08805.1"/>
    <property type="molecule type" value="Genomic_DNA"/>
</dbReference>
<dbReference type="PANTHER" id="PTHR23015">
    <property type="entry name" value="UNCHARACTERIZED C.ELEGANS PROTEIN"/>
    <property type="match status" value="1"/>
</dbReference>
<dbReference type="PANTHER" id="PTHR23015:SF4">
    <property type="entry name" value="DUF38 DOMAIN-CONTAINING PROTEIN-RELATED"/>
    <property type="match status" value="1"/>
</dbReference>
<keyword evidence="3" id="KW-1185">Reference proteome</keyword>
<dbReference type="HOGENOM" id="CLU_030831_2_0_1"/>
<name>E3MT92_CAERE</name>
<dbReference type="CDD" id="cd22150">
    <property type="entry name" value="F-box_CeFBXA-like"/>
    <property type="match status" value="1"/>
</dbReference>
<protein>
    <recommendedName>
        <fullName evidence="1">F-box domain-containing protein</fullName>
    </recommendedName>
</protein>
<dbReference type="Pfam" id="PF00646">
    <property type="entry name" value="F-box"/>
    <property type="match status" value="1"/>
</dbReference>
<evidence type="ECO:0000259" key="1">
    <source>
        <dbReference type="PROSITE" id="PS50181"/>
    </source>
</evidence>